<evidence type="ECO:0000259" key="1">
    <source>
        <dbReference type="Pfam" id="PF12697"/>
    </source>
</evidence>
<dbReference type="GO" id="GO:0016020">
    <property type="term" value="C:membrane"/>
    <property type="evidence" value="ECO:0007669"/>
    <property type="project" value="TreeGrafter"/>
</dbReference>
<dbReference type="AlphaFoldDB" id="A0A7C4Q3T7"/>
<dbReference type="PANTHER" id="PTHR43798">
    <property type="entry name" value="MONOACYLGLYCEROL LIPASE"/>
    <property type="match status" value="1"/>
</dbReference>
<evidence type="ECO:0000313" key="2">
    <source>
        <dbReference type="EMBL" id="HGS86712.1"/>
    </source>
</evidence>
<reference evidence="2" key="1">
    <citation type="journal article" date="2020" name="mSystems">
        <title>Genome- and Community-Level Interaction Insights into Carbon Utilization and Element Cycling Functions of Hydrothermarchaeota in Hydrothermal Sediment.</title>
        <authorList>
            <person name="Zhou Z."/>
            <person name="Liu Y."/>
            <person name="Xu W."/>
            <person name="Pan J."/>
            <person name="Luo Z.H."/>
            <person name="Li M."/>
        </authorList>
    </citation>
    <scope>NUCLEOTIDE SEQUENCE [LARGE SCALE GENOMIC DNA]</scope>
    <source>
        <strain evidence="2">SpSt-556</strain>
    </source>
</reference>
<gene>
    <name evidence="2" type="ORF">ENT17_03750</name>
</gene>
<dbReference type="GO" id="GO:0016787">
    <property type="term" value="F:hydrolase activity"/>
    <property type="evidence" value="ECO:0007669"/>
    <property type="project" value="UniProtKB-KW"/>
</dbReference>
<name>A0A7C4Q3T7_9CHLR</name>
<dbReference type="InterPro" id="IPR050266">
    <property type="entry name" value="AB_hydrolase_sf"/>
</dbReference>
<dbReference type="InterPro" id="IPR029058">
    <property type="entry name" value="AB_hydrolase_fold"/>
</dbReference>
<dbReference type="SUPFAM" id="SSF53474">
    <property type="entry name" value="alpha/beta-Hydrolases"/>
    <property type="match status" value="1"/>
</dbReference>
<accession>A0A7C4Q3T7</accession>
<organism evidence="2">
    <name type="scientific">Bellilinea caldifistulae</name>
    <dbReference type="NCBI Taxonomy" id="360411"/>
    <lineage>
        <taxon>Bacteria</taxon>
        <taxon>Bacillati</taxon>
        <taxon>Chloroflexota</taxon>
        <taxon>Anaerolineae</taxon>
        <taxon>Anaerolineales</taxon>
        <taxon>Anaerolineaceae</taxon>
        <taxon>Bellilinea</taxon>
    </lineage>
</organism>
<dbReference type="InterPro" id="IPR000073">
    <property type="entry name" value="AB_hydrolase_1"/>
</dbReference>
<dbReference type="PANTHER" id="PTHR43798:SF33">
    <property type="entry name" value="HYDROLASE, PUTATIVE (AFU_ORTHOLOGUE AFUA_2G14860)-RELATED"/>
    <property type="match status" value="1"/>
</dbReference>
<keyword evidence="2" id="KW-0378">Hydrolase</keyword>
<dbReference type="Pfam" id="PF12697">
    <property type="entry name" value="Abhydrolase_6"/>
    <property type="match status" value="1"/>
</dbReference>
<protein>
    <submittedName>
        <fullName evidence="2">Alpha/beta hydrolase</fullName>
    </submittedName>
</protein>
<proteinExistence type="predicted"/>
<dbReference type="Gene3D" id="3.40.50.1820">
    <property type="entry name" value="alpha/beta hydrolase"/>
    <property type="match status" value="1"/>
</dbReference>
<comment type="caution">
    <text evidence="2">The sequence shown here is derived from an EMBL/GenBank/DDBJ whole genome shotgun (WGS) entry which is preliminary data.</text>
</comment>
<dbReference type="EMBL" id="DSXR01000046">
    <property type="protein sequence ID" value="HGS86712.1"/>
    <property type="molecule type" value="Genomic_DNA"/>
</dbReference>
<sequence length="272" mass="30409">MPQLFYGHILSEGVRIQYYRTGGQKPPIILLHGLSDNALCWNRLPLVLEVEFDVIMLDARGHGSSGLDARGASPLVQAQDVCVLIESLQLHRPILIGHSMGAETAALTAARLPKMVRGVVLEDPPWQESSGADGARREKKLADWRAWLNDLKQKSLDEIIAEGKGDNPLWDESEFFQWAKAKQQVKLEALDWIVQPQPDWREIVRQIACPGLILTGEPALGAVLTPPVIQQVQKLWPKSKTVRIATAGHNVHREAYMNYLREVAAFIKRLGK</sequence>
<feature type="domain" description="AB hydrolase-1" evidence="1">
    <location>
        <begin position="28"/>
        <end position="254"/>
    </location>
</feature>